<proteinExistence type="predicted"/>
<dbReference type="RefSeq" id="WP_120023357.1">
    <property type="nucleotide sequence ID" value="NZ_QZFV01000073.1"/>
</dbReference>
<dbReference type="EMBL" id="QZFV01000073">
    <property type="protein sequence ID" value="RJQ86413.1"/>
    <property type="molecule type" value="Genomic_DNA"/>
</dbReference>
<dbReference type="SUPFAM" id="SSF53850">
    <property type="entry name" value="Periplasmic binding protein-like II"/>
    <property type="match status" value="1"/>
</dbReference>
<dbReference type="Gene3D" id="3.10.105.10">
    <property type="entry name" value="Dipeptide-binding Protein, Domain 3"/>
    <property type="match status" value="1"/>
</dbReference>
<comment type="caution">
    <text evidence="1">The sequence shown here is derived from an EMBL/GenBank/DDBJ whole genome shotgun (WGS) entry which is preliminary data.</text>
</comment>
<name>A0A419I5T2_9PSEU</name>
<organism evidence="1 2">
    <name type="scientific">Amycolatopsis panacis</name>
    <dbReference type="NCBI Taxonomy" id="2340917"/>
    <lineage>
        <taxon>Bacteria</taxon>
        <taxon>Bacillati</taxon>
        <taxon>Actinomycetota</taxon>
        <taxon>Actinomycetes</taxon>
        <taxon>Pseudonocardiales</taxon>
        <taxon>Pseudonocardiaceae</taxon>
        <taxon>Amycolatopsis</taxon>
    </lineage>
</organism>
<dbReference type="Proteomes" id="UP000285112">
    <property type="component" value="Unassembled WGS sequence"/>
</dbReference>
<protein>
    <submittedName>
        <fullName evidence="1">Uncharacterized protein</fullName>
    </submittedName>
</protein>
<dbReference type="AlphaFoldDB" id="A0A419I5T2"/>
<accession>A0A419I5T2</accession>
<evidence type="ECO:0000313" key="2">
    <source>
        <dbReference type="Proteomes" id="UP000285112"/>
    </source>
</evidence>
<evidence type="ECO:0000313" key="1">
    <source>
        <dbReference type="EMBL" id="RJQ86413.1"/>
    </source>
</evidence>
<dbReference type="OrthoDB" id="5168028at2"/>
<gene>
    <name evidence="1" type="ORF">D5S19_11545</name>
</gene>
<keyword evidence="2" id="KW-1185">Reference proteome</keyword>
<sequence>MQAALAKAGITLQTQALDLGAWVDNVLAYQSVSDPGSTAESTMAFSISTKGFAGGWSTDVAKASLQEYQEATDPASQADALDKFQNWVGAELPVIPTVSVRPWLVRSSRVGGYEGLGQITQQALAFEELWIGK</sequence>
<reference evidence="1 2" key="1">
    <citation type="submission" date="2018-09" db="EMBL/GenBank/DDBJ databases">
        <title>YIM PH 21725 draft genome.</title>
        <authorList>
            <person name="Miao C."/>
        </authorList>
    </citation>
    <scope>NUCLEOTIDE SEQUENCE [LARGE SCALE GENOMIC DNA]</scope>
    <source>
        <strain evidence="2">YIM PH21725</strain>
    </source>
</reference>